<reference evidence="8" key="8">
    <citation type="submission" date="2000-03" db="EMBL/GenBank/DDBJ databases">
        <authorList>
            <person name="Wedler H."/>
            <person name="Wedler E."/>
            <person name="Wambutt R."/>
            <person name="Mewes H.W."/>
            <person name="Lemcke K."/>
            <person name="Mayer K.F.X."/>
        </authorList>
    </citation>
    <scope>NUCLEOTIDE SEQUENCE</scope>
</reference>
<proteinExistence type="predicted"/>
<dbReference type="KEGG" id="ath:AT4G10560"/>
<reference evidence="7" key="6">
    <citation type="submission" date="1999-03" db="EMBL/GenBank/DDBJ databases">
        <authorList>
            <person name="EU Arabidopsis sequencing project"/>
        </authorList>
    </citation>
    <scope>NUCLEOTIDE SEQUENCE</scope>
</reference>
<dbReference type="GO" id="GO:0009793">
    <property type="term" value="P:embryo development ending in seed dormancy"/>
    <property type="evidence" value="ECO:0000315"/>
    <property type="project" value="TAIR"/>
</dbReference>
<reference evidence="9" key="11">
    <citation type="journal article" date="2017" name="Plant J.">
        <title>Araport11: a complete reannotation of the Arabidopsis thaliana reference genome.</title>
        <authorList>
            <person name="Cheng C.Y."/>
            <person name="Krishnakumar V."/>
            <person name="Chan A.P."/>
            <person name="Thibaud-Nissen F."/>
            <person name="Schobel S."/>
            <person name="Town C.D."/>
        </authorList>
    </citation>
    <scope>GENOME REANNOTATION</scope>
    <source>
        <strain evidence="9">cv. Columbia</strain>
    </source>
</reference>
<feature type="domain" description="DC1" evidence="2">
    <location>
        <begin position="587"/>
        <end position="636"/>
    </location>
</feature>
<reference evidence="5" key="2">
    <citation type="submission" date="1999-01" db="EMBL/GenBank/DDBJ databases">
        <title>The A. thaliana Genome Sequencing Project.</title>
        <authorList>
            <person name="WashU"/>
        </authorList>
    </citation>
    <scope>NUCLEOTIDE SEQUENCE</scope>
</reference>
<dbReference type="PIR" id="T04191">
    <property type="entry name" value="T04191"/>
</dbReference>
<reference evidence="5" key="3">
    <citation type="submission" date="1999-01" db="EMBL/GenBank/DDBJ databases">
        <title>The sequence of A. thaliana F3H7.</title>
        <authorList>
            <person name="LaPlant Y."/>
            <person name="Spalding L."/>
        </authorList>
    </citation>
    <scope>NUCLEOTIDE SEQUENCE</scope>
</reference>
<dbReference type="TAIR" id="AT4G10560">
    <property type="gene designation" value="MEE53"/>
</dbReference>
<dbReference type="eggNOG" id="ENOG502SGI7">
    <property type="taxonomic scope" value="Eukaryota"/>
</dbReference>
<protein>
    <submittedName>
        <fullName evidence="6">Cysteine/Histidine-rich C1 domain family protein</fullName>
    </submittedName>
    <submittedName>
        <fullName evidence="5">F3H7.4 protein</fullName>
    </submittedName>
</protein>
<dbReference type="EMBL" id="CP002687">
    <property type="protein sequence ID" value="AEE82899.1"/>
    <property type="molecule type" value="Genomic_DNA"/>
</dbReference>
<reference evidence="5" key="4">
    <citation type="submission" date="1999-01" db="EMBL/GenBank/DDBJ databases">
        <authorList>
            <person name="Waterston R."/>
        </authorList>
    </citation>
    <scope>NUCLEOTIDE SEQUENCE</scope>
</reference>
<dbReference type="RefSeq" id="NP_192794.1">
    <property type="nucleotide sequence ID" value="NM_117124.2"/>
</dbReference>
<dbReference type="SUPFAM" id="SSF57889">
    <property type="entry name" value="Cysteine-rich domain"/>
    <property type="match status" value="5"/>
</dbReference>
<dbReference type="InterPro" id="IPR053192">
    <property type="entry name" value="Vacuole_Formation_Reg"/>
</dbReference>
<dbReference type="GeneID" id="826648"/>
<feature type="domain" description="DC1" evidence="2">
    <location>
        <begin position="275"/>
        <end position="319"/>
    </location>
</feature>
<dbReference type="OMA" id="PEWECIS"/>
<dbReference type="EMBL" id="AL049523">
    <property type="protein sequence ID" value="CAB40022.1"/>
    <property type="molecule type" value="Genomic_DNA"/>
</dbReference>
<feature type="domain" description="DC1" evidence="2">
    <location>
        <begin position="329"/>
        <end position="377"/>
    </location>
</feature>
<reference evidence="6 9" key="1">
    <citation type="journal article" date="1999" name="Nature">
        <title>Sequence and analysis of chromosome 4 of the plant Arabidopsis thaliana.</title>
        <authorList>
            <consortium name="EU"/>
            <consortium name="CSHL and WU Arabidopsis Sequencing Project"/>
            <person name="Mayer K."/>
            <person name="Schuller C."/>
            <person name="Wambutt R."/>
            <person name="Murphy G."/>
            <person name="Volckaert G."/>
            <person name="Pohl T."/>
            <person name="Dusterhoft A."/>
            <person name="Stiekema W."/>
            <person name="Entian K.D."/>
            <person name="Terryn N."/>
            <person name="Harris B."/>
            <person name="Ansorge W."/>
            <person name="Brandt P."/>
            <person name="Grivell L."/>
            <person name="Rieger M."/>
            <person name="Weichselgartner M."/>
            <person name="de Simone V."/>
            <person name="Obermaier B."/>
            <person name="Mache R."/>
            <person name="Muller M."/>
            <person name="Kreis M."/>
            <person name="Delseny M."/>
            <person name="Puigdomenech P."/>
            <person name="Watson M."/>
            <person name="Schmidtheini T."/>
            <person name="Reichert B."/>
            <person name="Portatelle D."/>
            <person name="Perez-Alonso M."/>
            <person name="Boutry M."/>
            <person name="Bancroft I."/>
            <person name="Vos P."/>
            <person name="Hoheisel J."/>
            <person name="Zimmermann W."/>
            <person name="Wedler H."/>
            <person name="Ridley P."/>
            <person name="Langham S.A."/>
            <person name="McCullagh B."/>
            <person name="Bilham L."/>
            <person name="Robben J."/>
            <person name="Van der Schueren J."/>
            <person name="Grymonprez B."/>
            <person name="Chuang Y.J."/>
            <person name="Vandenbussche F."/>
            <person name="Braeken M."/>
            <person name="Weltjens I."/>
            <person name="Voet M."/>
            <person name="Bastiaens I."/>
            <person name="Aert R."/>
            <person name="Defoor E."/>
            <person name="Weitzenegger T."/>
            <person name="Bothe G."/>
            <person name="Ramsperger U."/>
            <person name="Hilbert H."/>
            <person name="Braun M."/>
            <person name="Holzer E."/>
            <person name="Brandt A."/>
            <person name="Peters S."/>
            <person name="van Staveren M."/>
            <person name="Dirske W."/>
            <person name="Mooijman P."/>
            <person name="Klein Lankhorst R."/>
            <person name="Rose M."/>
            <person name="Hauf J."/>
            <person name="Kotter P."/>
            <person name="Berneiser S."/>
            <person name="Hempel S."/>
            <person name="Feldpausch M."/>
            <person name="Lamberth S."/>
            <person name="Van den Daele H."/>
            <person name="De Keyser A."/>
            <person name="Buysshaert C."/>
            <person name="Gielen J."/>
            <person name="Villarroel R."/>
            <person name="De Clercq R."/>
            <person name="Van Montagu M."/>
            <person name="Rogers J."/>
            <person name="Cronin A."/>
            <person name="Quail M."/>
            <person name="Bray-Allen S."/>
            <person name="Clark L."/>
            <person name="Doggett J."/>
            <person name="Hall S."/>
            <person name="Kay M."/>
            <person name="Lennard N."/>
            <person name="McLay K."/>
            <person name="Mayes R."/>
            <person name="Pettett A."/>
            <person name="Rajandream M.A."/>
            <person name="Lyne M."/>
            <person name="Benes V."/>
            <person name="Rechmann S."/>
            <person name="Borkova D."/>
            <person name="Blocker H."/>
            <person name="Scharfe M."/>
            <person name="Grimm M."/>
            <person name="Lohnert T.H."/>
            <person name="Dose S."/>
            <person name="de Haan M."/>
            <person name="Maarse A."/>
            <person name="Schafer M."/>
            <person name="Muller-Auer S."/>
            <person name="Gabel C."/>
            <person name="Fuchs M."/>
            <person name="Fartmann B."/>
            <person name="Granderath K."/>
            <person name="Dauner D."/>
            <person name="Herzl A."/>
            <person name="Neumann S."/>
            <person name="Argiriou A."/>
            <person name="Vitale D."/>
            <person name="Liguori R."/>
            <person name="Piravandi E."/>
            <person name="Massenet O."/>
            <person name="Quigley F."/>
            <person name="Clabauld G."/>
            <person name="Mundlein A."/>
            <person name="Felber R."/>
            <person name="Schnabl S."/>
            <person name="Hiller R."/>
            <person name="Schmidt W."/>
            <person name="Lecharny A."/>
            <person name="Aubourg S."/>
            <person name="Chefdor F."/>
            <person name="Cooke R."/>
            <person name="Berger C."/>
            <person name="Montfort A."/>
            <person name="Casacuberta E."/>
            <person name="Gibbons T."/>
            <person name="Weber N."/>
            <person name="Vandenbol M."/>
            <person name="Bargues M."/>
            <person name="Terol J."/>
            <person name="Torres A."/>
            <person name="Perez-Perez A."/>
            <person name="Purnelle B."/>
            <person name="Bent E."/>
            <person name="Johnson S."/>
            <person name="Tacon D."/>
            <person name="Jesse T."/>
            <person name="Heijnen L."/>
            <person name="Schwarz S."/>
            <person name="Scholler P."/>
            <person name="Heber S."/>
            <person name="Francs P."/>
            <person name="Bielke C."/>
            <person name="Frishman D."/>
            <person name="Haase D."/>
            <person name="Lemcke K."/>
            <person name="Mewes H.W."/>
            <person name="Stocker S."/>
            <person name="Zaccaria P."/>
            <person name="Bevan M."/>
            <person name="Wilson R.K."/>
            <person name="de la Bastide M."/>
            <person name="Habermann K."/>
            <person name="Parnell L."/>
            <person name="Dedhia N."/>
            <person name="Gnoj L."/>
            <person name="Schutz K."/>
            <person name="Huang E."/>
            <person name="Spiegel L."/>
            <person name="Sehkon M."/>
            <person name="Murray J."/>
            <person name="Sheet P."/>
            <person name="Cordes M."/>
            <person name="Abu-Threideh J."/>
            <person name="Stoneking T."/>
            <person name="Kalicki J."/>
            <person name="Graves T."/>
            <person name="Harmon G."/>
            <person name="Edwards J."/>
            <person name="Latreille P."/>
            <person name="Courtney L."/>
            <person name="Cloud J."/>
            <person name="Abbott A."/>
            <person name="Scott K."/>
            <person name="Johnson D."/>
            <person name="Minx P."/>
            <person name="Bentley D."/>
            <person name="Fulton B."/>
            <person name="Miller N."/>
            <person name="Greco T."/>
            <person name="Kemp K."/>
            <person name="Kramer J."/>
            <person name="Fulton L."/>
            <person name="Mardis E."/>
            <person name="Dante M."/>
            <person name="Pepin K."/>
            <person name="Hillier L."/>
            <person name="Nelson J."/>
            <person name="Spieth J."/>
            <person name="Ryan E."/>
            <person name="Andrews S."/>
            <person name="Geisel C."/>
            <person name="Layman D."/>
            <person name="Du H."/>
            <person name="Ali J."/>
            <person name="Berghoff A."/>
            <person name="Jones K."/>
            <person name="Drone K."/>
            <person name="Cotton M."/>
            <person name="Joshu C."/>
            <person name="Antonoiu B."/>
            <person name="Zidanic M."/>
            <person name="Strong C."/>
            <person name="Sun H."/>
            <person name="Lamar B."/>
            <person name="Yordan C."/>
            <person name="Ma P."/>
            <person name="Zhong J."/>
            <person name="Preston R."/>
            <person name="Vil D."/>
            <person name="Shekher M."/>
            <person name="Matero A."/>
            <person name="Shah R."/>
            <person name="Swaby I.K."/>
            <person name="O'Shaughnessy A."/>
            <person name="Rodriguez M."/>
            <person name="Hoffmann J."/>
            <person name="Till S."/>
            <person name="Granat S."/>
            <person name="Shohdy N."/>
            <person name="Hasegawa A."/>
            <person name="Hameed A."/>
            <person name="Lodhi M."/>
            <person name="Johnson A."/>
            <person name="Chen E."/>
            <person name="Marra M."/>
            <person name="Martienssen R."/>
            <person name="McCombie W.R."/>
        </authorList>
    </citation>
    <scope>NUCLEOTIDE SEQUENCE [LARGE SCALE GENOMIC DNA]</scope>
    <source>
        <strain evidence="9">cv. Columbia</strain>
    </source>
</reference>
<dbReference type="PANTHER" id="PTHR32410">
    <property type="entry name" value="CYSTEINE/HISTIDINE-RICH C1 DOMAIN FAMILY PROTEIN"/>
    <property type="match status" value="1"/>
</dbReference>
<keyword evidence="9" id="KW-1185">Reference proteome</keyword>
<evidence type="ECO:0000313" key="7">
    <source>
        <dbReference type="EMBL" id="CAB40022.1"/>
    </source>
</evidence>
<dbReference type="EMBL" id="AL161517">
    <property type="protein sequence ID" value="CAB78179.1"/>
    <property type="molecule type" value="Genomic_DNA"/>
</dbReference>
<feature type="domain" description="DC1" evidence="2">
    <location>
        <begin position="413"/>
        <end position="463"/>
    </location>
</feature>
<dbReference type="AlphaFoldDB" id="Q9ZSB4"/>
<dbReference type="HOGENOM" id="CLU_014776_1_1_1"/>
<feature type="domain" description="DC1" evidence="2">
    <location>
        <begin position="531"/>
        <end position="578"/>
    </location>
</feature>
<dbReference type="Araport" id="AT4G10560"/>
<feature type="domain" description="DC1-like C-terminal" evidence="3">
    <location>
        <begin position="657"/>
        <end position="697"/>
    </location>
</feature>
<evidence type="ECO:0000313" key="8">
    <source>
        <dbReference type="EMBL" id="CAB78179.1"/>
    </source>
</evidence>
<evidence type="ECO:0000313" key="5">
    <source>
        <dbReference type="EMBL" id="AAD03432.1"/>
    </source>
</evidence>
<dbReference type="InterPro" id="IPR004146">
    <property type="entry name" value="DC1"/>
</dbReference>
<dbReference type="Proteomes" id="UP000006548">
    <property type="component" value="Chromosome 4"/>
</dbReference>
<organism evidence="5">
    <name type="scientific">Arabidopsis thaliana</name>
    <name type="common">Mouse-ear cress</name>
    <dbReference type="NCBI Taxonomy" id="3702"/>
    <lineage>
        <taxon>Eukaryota</taxon>
        <taxon>Viridiplantae</taxon>
        <taxon>Streptophyta</taxon>
        <taxon>Embryophyta</taxon>
        <taxon>Tracheophyta</taxon>
        <taxon>Spermatophyta</taxon>
        <taxon>Magnoliopsida</taxon>
        <taxon>eudicotyledons</taxon>
        <taxon>Gunneridae</taxon>
        <taxon>Pentapetalae</taxon>
        <taxon>rosids</taxon>
        <taxon>malvids</taxon>
        <taxon>Brassicales</taxon>
        <taxon>Brassicaceae</taxon>
        <taxon>Camelineae</taxon>
        <taxon>Arabidopsis</taxon>
    </lineage>
</organism>
<reference evidence="6" key="9">
    <citation type="submission" date="2011-02" db="EMBL/GenBank/DDBJ databases">
        <authorList>
            <consortium name="TAIR"/>
            <person name="Swarbreck D."/>
            <person name="Lamesch P."/>
            <person name="Wilks C."/>
            <person name="Huala E."/>
        </authorList>
    </citation>
    <scope>NUCLEOTIDE SEQUENCE</scope>
</reference>
<evidence type="ECO:0000259" key="2">
    <source>
        <dbReference type="Pfam" id="PF03107"/>
    </source>
</evidence>
<evidence type="ECO:0000259" key="3">
    <source>
        <dbReference type="Pfam" id="PF22926"/>
    </source>
</evidence>
<evidence type="ECO:0000313" key="9">
    <source>
        <dbReference type="Proteomes" id="UP000006548"/>
    </source>
</evidence>
<sequence>MDSELELISLISQLISLPKILDSKWNSVTHSEIISLIAQIISLVSSMDLHSQPKPESEFMSLVTQAISLFDSMDLNPELSPLSELISLLSQIISTDSDSDSNRKVEWDLDRPLCETLFGQPEPELVSLIYQIFSLVSSINSKSEKFISLCPQLLVELEKGNFHVSEYFQPWGKWYCLPGNWVKFKFTGEDATYFGCKGCNGKNHEEYEQAPDEIKHHLHRKHSLQLVFFSEGKERKCYCCDDDLEKVIYCCVSCDYAMNMACAKKPPVLSIDHPKWHEHTLVLFPRRAFLTCNLCGLADARSPLYMCPPCDFVVHLRCIDLPRVIRISRHHHRISFTPSFDQERLSCGVCQKNIDNDYGGYSCIKEGCFYAAHSKCATQRNVWDGKELEGEQEEEIKEVEPFVKISDGIIQHFSHQHHHLRLDDNINRDYDENKECQACIRPIYFGNFYSCMQCEFILHEECANLFRQIYHPIHPHMLSLGYDNIVDHEVMCAAYPSLWTAGFFYECGKEGCDFKLPVQFATTSEPLVHESHMHPLFLTSKPEEDPRRCSVCKESRYARTNETFNCIECDFALCFVCATLPQKVRYKHDKHVLTLFYGNETSTITYWCEICEGTIDPTKRFYVCDEYCCLTLHIKCLLGWDLYMKHGSSSFYLEKTVDVLSNNHHMTRPICCYCEKRCPYKICLEWSGSIYCSSDCIFTFLIF</sequence>
<dbReference type="Pfam" id="PF22926">
    <property type="entry name" value="C1-like_CT"/>
    <property type="match status" value="1"/>
</dbReference>
<evidence type="ECO:0000313" key="6">
    <source>
        <dbReference type="EMBL" id="AEE82899.1"/>
    </source>
</evidence>
<dbReference type="Pfam" id="PF03107">
    <property type="entry name" value="C1_2"/>
    <property type="match status" value="5"/>
</dbReference>
<gene>
    <name evidence="6 10" type="primary">MEE53</name>
    <name evidence="5" type="synonym">F3H7.4</name>
    <name evidence="4 6" type="ordered locus">At4g10560</name>
    <name evidence="6" type="ORF">T4F9.20</name>
    <name evidence="6" type="ORF">T4F9_20</name>
</gene>
<reference evidence="6" key="10">
    <citation type="submission" date="2016-05" db="EMBL/GenBank/DDBJ databases">
        <authorList>
            <person name="Krishnakumar V."/>
            <person name="Cheng C.-Y."/>
            <person name="Chan A.P."/>
            <person name="Schobel S."/>
            <person name="Kim M."/>
            <person name="Ferlanti E.S."/>
            <person name="Belyaeva I."/>
            <person name="Rosen B.D."/>
            <person name="Micklem G."/>
            <person name="Miller J.R."/>
            <person name="Vaughn M."/>
            <person name="Town C.D."/>
        </authorList>
    </citation>
    <scope>NUCLEOTIDE SEQUENCE</scope>
</reference>
<dbReference type="PANTHER" id="PTHR32410:SF153">
    <property type="entry name" value="CHP-RICH ZINC FINGER PROTEIN-LIKE-RELATED"/>
    <property type="match status" value="1"/>
</dbReference>
<dbReference type="InterPro" id="IPR054483">
    <property type="entry name" value="DC1-like_CT"/>
</dbReference>
<dbReference type="ExpressionAtlas" id="Q9ZSB4">
    <property type="expression patterns" value="baseline and differential"/>
</dbReference>
<dbReference type="PaxDb" id="3702-AT4G10560.1"/>
<reference evidence="7" key="5">
    <citation type="submission" date="1999-03" db="EMBL/GenBank/DDBJ databases">
        <authorList>
            <person name="Bevan M."/>
            <person name="Wedler H."/>
            <person name="Wedler E."/>
            <person name="Wambutt R."/>
            <person name="Bancroft I."/>
            <person name="Mewes H.W."/>
            <person name="Mayer K.F.X."/>
            <person name="Schueller C."/>
        </authorList>
    </citation>
    <scope>NUCLEOTIDE SEQUENCE</scope>
</reference>
<evidence type="ECO:0000256" key="1">
    <source>
        <dbReference type="ARBA" id="ARBA00022737"/>
    </source>
</evidence>
<dbReference type="EMBL" id="AF118222">
    <property type="protein sequence ID" value="AAD03432.1"/>
    <property type="molecule type" value="Genomic_DNA"/>
</dbReference>
<reference evidence="8" key="7">
    <citation type="submission" date="2000-03" db="EMBL/GenBank/DDBJ databases">
        <authorList>
            <person name="Murphy G."/>
            <person name="Ridley P."/>
            <person name="Hudson S."/>
            <person name="Mewes H.W."/>
            <person name="Lemcke K."/>
            <person name="Mayer K.F.X."/>
        </authorList>
    </citation>
    <scope>NUCLEOTIDE SEQUENCE OF 1-679</scope>
</reference>
<accession>Q9ZSB4</accession>
<evidence type="ECO:0000313" key="4">
    <source>
        <dbReference type="Araport" id="AT4G10560"/>
    </source>
</evidence>
<dbReference type="InterPro" id="IPR046349">
    <property type="entry name" value="C1-like_sf"/>
</dbReference>
<keyword evidence="1" id="KW-0677">Repeat</keyword>
<name>Q9ZSB4_ARATH</name>
<evidence type="ECO:0000313" key="10">
    <source>
        <dbReference type="TAIR" id="AT4G10560"/>
    </source>
</evidence>